<keyword evidence="4" id="KW-0805">Transcription regulation</keyword>
<feature type="region of interest" description="Disordered" evidence="8">
    <location>
        <begin position="1"/>
        <end position="74"/>
    </location>
</feature>
<evidence type="ECO:0000313" key="11">
    <source>
        <dbReference type="EMBL" id="KAG6379511.1"/>
    </source>
</evidence>
<keyword evidence="3" id="KW-0677">Repeat</keyword>
<proteinExistence type="predicted"/>
<dbReference type="Gene3D" id="1.20.1160.11">
    <property type="entry name" value="Paired amphipathic helix"/>
    <property type="match status" value="3"/>
</dbReference>
<name>A0A8I2YG26_9AGAM</name>
<dbReference type="SMART" id="SM00761">
    <property type="entry name" value="HDAC_interact"/>
    <property type="match status" value="1"/>
</dbReference>
<dbReference type="Proteomes" id="UP000683000">
    <property type="component" value="Unassembled WGS sequence"/>
</dbReference>
<feature type="compositionally biased region" description="Basic and acidic residues" evidence="8">
    <location>
        <begin position="454"/>
        <end position="463"/>
    </location>
</feature>
<dbReference type="Pfam" id="PF16879">
    <property type="entry name" value="Sin3a_C"/>
    <property type="match status" value="1"/>
</dbReference>
<dbReference type="EMBL" id="JAGFBS010000043">
    <property type="protein sequence ID" value="KAG6370903.1"/>
    <property type="molecule type" value="Genomic_DNA"/>
</dbReference>
<feature type="region of interest" description="Disordered" evidence="8">
    <location>
        <begin position="145"/>
        <end position="168"/>
    </location>
</feature>
<keyword evidence="6 7" id="KW-0539">Nucleus</keyword>
<keyword evidence="12" id="KW-1185">Reference proteome</keyword>
<evidence type="ECO:0000313" key="10">
    <source>
        <dbReference type="EMBL" id="KAG6370903.1"/>
    </source>
</evidence>
<dbReference type="Pfam" id="PF08295">
    <property type="entry name" value="Sin3_corepress"/>
    <property type="match status" value="1"/>
</dbReference>
<evidence type="ECO:0000256" key="7">
    <source>
        <dbReference type="PROSITE-ProRule" id="PRU00810"/>
    </source>
</evidence>
<feature type="region of interest" description="Disordered" evidence="8">
    <location>
        <begin position="1330"/>
        <end position="1392"/>
    </location>
</feature>
<evidence type="ECO:0000259" key="9">
    <source>
        <dbReference type="SMART" id="SM00761"/>
    </source>
</evidence>
<feature type="region of interest" description="Disordered" evidence="8">
    <location>
        <begin position="917"/>
        <end position="1019"/>
    </location>
</feature>
<feature type="compositionally biased region" description="Basic and acidic residues" evidence="8">
    <location>
        <begin position="1330"/>
        <end position="1344"/>
    </location>
</feature>
<comment type="subcellular location">
    <subcellularLocation>
        <location evidence="1 7">Nucleus</location>
    </subcellularLocation>
</comment>
<keyword evidence="5" id="KW-0804">Transcription</keyword>
<feature type="compositionally biased region" description="Pro residues" evidence="8">
    <location>
        <begin position="986"/>
        <end position="995"/>
    </location>
</feature>
<dbReference type="OrthoDB" id="10265969at2759"/>
<evidence type="ECO:0000256" key="2">
    <source>
        <dbReference type="ARBA" id="ARBA00022491"/>
    </source>
</evidence>
<dbReference type="InterPro" id="IPR031693">
    <property type="entry name" value="Sin3_C"/>
</dbReference>
<gene>
    <name evidence="11" type="ORF">JVT61DRAFT_10002</name>
    <name evidence="10" type="ORF">JVT61DRAFT_10926</name>
</gene>
<accession>A0A8I2YG26</accession>
<dbReference type="InterPro" id="IPR013194">
    <property type="entry name" value="HDAC_interact_dom"/>
</dbReference>
<feature type="compositionally biased region" description="Low complexity" evidence="8">
    <location>
        <begin position="921"/>
        <end position="943"/>
    </location>
</feature>
<dbReference type="InterPro" id="IPR036600">
    <property type="entry name" value="PAH_sf"/>
</dbReference>
<organism evidence="10 12">
    <name type="scientific">Boletus reticuloceps</name>
    <dbReference type="NCBI Taxonomy" id="495285"/>
    <lineage>
        <taxon>Eukaryota</taxon>
        <taxon>Fungi</taxon>
        <taxon>Dikarya</taxon>
        <taxon>Basidiomycota</taxon>
        <taxon>Agaricomycotina</taxon>
        <taxon>Agaricomycetes</taxon>
        <taxon>Agaricomycetidae</taxon>
        <taxon>Boletales</taxon>
        <taxon>Boletineae</taxon>
        <taxon>Boletaceae</taxon>
        <taxon>Boletoideae</taxon>
        <taxon>Boletus</taxon>
    </lineage>
</organism>
<sequence length="1392" mass="155501">MDGERDAESGGPGIPTQLDVAMDVEQDQKQRPQHSLTTEPQDDKDAATAPALASPSHPEHVTGLVGTSASGASDQPLVVAEQDVAMGMTEGQTVKEQPGQADRTGGEAPEHAIVGKEESTELPPAAEELAEVKRDVSMPPVQPNAELAPTQSPTPMVHESSAPSASAAASNIRFPPLSYAEGQPQERQLNVTDALSYLDAVKVQFQDQPEVYNQFLDIMKDFKGQLIDTPGVIRRVSHLFSGHPSLIQGFNTFLPIGYRIECSTDPQHSSMITVTTPSGTLLQSTRDEPTGSGGSEGSPFPRLDDPAAGPSNALPPDPSMYGVGLDSASFEPAVQYVQKIKQRCDEATYRRFLEILGRYHNMTEAVDEREVSAEIARLFKDDPDLRSDFRIFMPEKSQALFDDMEDSLLSAPTEARRTRSNTPLDRSTRRRTEVSLAAAAEAATVPQKRKRKVNEREREREIAPKTAPTQRPKQAGLTVNGAANGAERVPSPGFSSLRQVQQQHFAAPAIPVLNPDETHFFDRVKRAINNRDAFNEFLRLVNLFTQELIDTARLVREARNFLGDGELMRQFREILGWDDRRERERWLLEEQQQQQSWARAQGQSVPNMLLRPGRINTGLQLGSYRRMPPTEAQVTCSGRDEMCKSVLNDEWVSHPTWSSEDSGFIAHKKNVYEEALHRSEEERHEYDFHIEAIVRTIGMLEPINNKIAQLSPEERAVFKLKPNLGGSGKSIHQRIIKKIYGREAGLDVLQAMQDTPAVAIPVVLMRLKEKEEEWKRAQREWNKIWREVDARNYHKSLDHQAINFKTTDKKATSARAFISQIEAVRDEKMDKRASYIDPLFTRTRPRHQLAYDIEDVGVLQDVIKMTLSLLDRTQGQINGADRKRVEAFLRSFIPLFFVLDHEAFNRTFVVQEVVDGEGGDDASSVADDVETASAVSGSSSRTGGNRGRKAGGTSSGGDLRKKLLKSEQAKSTSRKTRTQDGTSPAPSRPVSPTPPDVMQVDGVDEGKAEGEGASPSRPAPRKHVFFCNNIYYVLLRLLEVLYSRFLFFKNFAASMANQPSKSTDATSASKDVATSTIPQLVRLDERVTHAEHYYDLMLESCERLFDNEIDQHAFEEQMRFMFGYKDAYRIFTIDKVLGAFIKQVQLVLSDPRCHDLLELLRRDRALLLPTMQDQTNSRRLAENIMGPEENIYRIDWIQSTQTVTIQLLAKDDSKAYDAEILAERWQSYIDAYVSGDSAQSLPISRLQRAFLKRNVRPSVTATTPDVLARGSLEIRVCVRTYRLFYVPHTEDFLLHMLREDEKVAMGRRKEKLRERQHIWARKVEAGEWLSERKMGTDAGERAEPSSEGNSSSGTGAEAVAEPEPNAQGSAGVDVSVEADVADRDGVGVASAS</sequence>
<feature type="region of interest" description="Disordered" evidence="8">
    <location>
        <begin position="274"/>
        <end position="320"/>
    </location>
</feature>
<evidence type="ECO:0000256" key="5">
    <source>
        <dbReference type="ARBA" id="ARBA00023163"/>
    </source>
</evidence>
<feature type="compositionally biased region" description="Polar residues" evidence="8">
    <location>
        <begin position="274"/>
        <end position="284"/>
    </location>
</feature>
<dbReference type="GO" id="GO:0000122">
    <property type="term" value="P:negative regulation of transcription by RNA polymerase II"/>
    <property type="evidence" value="ECO:0007669"/>
    <property type="project" value="TreeGrafter"/>
</dbReference>
<evidence type="ECO:0000256" key="8">
    <source>
        <dbReference type="SAM" id="MobiDB-lite"/>
    </source>
</evidence>
<dbReference type="EMBL" id="JAGFBS010000004">
    <property type="protein sequence ID" value="KAG6379511.1"/>
    <property type="molecule type" value="Genomic_DNA"/>
</dbReference>
<comment type="caution">
    <text evidence="10">The sequence shown here is derived from an EMBL/GenBank/DDBJ whole genome shotgun (WGS) entry which is preliminary data.</text>
</comment>
<dbReference type="PROSITE" id="PS51477">
    <property type="entry name" value="PAH"/>
    <property type="match status" value="2"/>
</dbReference>
<dbReference type="GO" id="GO:0070822">
    <property type="term" value="C:Sin3-type complex"/>
    <property type="evidence" value="ECO:0007669"/>
    <property type="project" value="TreeGrafter"/>
</dbReference>
<dbReference type="PANTHER" id="PTHR12346:SF0">
    <property type="entry name" value="SIN3A, ISOFORM G"/>
    <property type="match status" value="1"/>
</dbReference>
<keyword evidence="2" id="KW-0678">Repressor</keyword>
<reference evidence="10" key="1">
    <citation type="submission" date="2021-03" db="EMBL/GenBank/DDBJ databases">
        <title>Evolutionary innovations through gain and loss of genes in the ectomycorrhizal Boletales.</title>
        <authorList>
            <person name="Wu G."/>
            <person name="Miyauchi S."/>
            <person name="Morin E."/>
            <person name="Yang Z.-L."/>
            <person name="Xu J."/>
            <person name="Martin F.M."/>
        </authorList>
    </citation>
    <scope>NUCLEOTIDE SEQUENCE</scope>
    <source>
        <strain evidence="10">BR01</strain>
    </source>
</reference>
<dbReference type="FunFam" id="1.20.1160.11:FF:000001">
    <property type="entry name" value="Paired amphipathic helix protein Sin3"/>
    <property type="match status" value="1"/>
</dbReference>
<feature type="compositionally biased region" description="Basic and acidic residues" evidence="8">
    <location>
        <begin position="958"/>
        <end position="968"/>
    </location>
</feature>
<feature type="region of interest" description="Disordered" evidence="8">
    <location>
        <begin position="411"/>
        <end position="476"/>
    </location>
</feature>
<dbReference type="PANTHER" id="PTHR12346">
    <property type="entry name" value="SIN3B-RELATED"/>
    <property type="match status" value="1"/>
</dbReference>
<evidence type="ECO:0000256" key="6">
    <source>
        <dbReference type="ARBA" id="ARBA00023242"/>
    </source>
</evidence>
<protein>
    <recommendedName>
        <fullName evidence="9">Histone deacetylase interacting domain-containing protein</fullName>
    </recommendedName>
</protein>
<evidence type="ECO:0000256" key="3">
    <source>
        <dbReference type="ARBA" id="ARBA00022737"/>
    </source>
</evidence>
<evidence type="ECO:0000256" key="4">
    <source>
        <dbReference type="ARBA" id="ARBA00023015"/>
    </source>
</evidence>
<evidence type="ECO:0000256" key="1">
    <source>
        <dbReference type="ARBA" id="ARBA00004123"/>
    </source>
</evidence>
<dbReference type="InterPro" id="IPR039774">
    <property type="entry name" value="Sin3-like"/>
</dbReference>
<dbReference type="FunFam" id="1.20.1160.11:FF:000002">
    <property type="entry name" value="Paired amphipathic helix protein SIN3"/>
    <property type="match status" value="1"/>
</dbReference>
<dbReference type="InterPro" id="IPR003822">
    <property type="entry name" value="PAH"/>
</dbReference>
<evidence type="ECO:0000313" key="12">
    <source>
        <dbReference type="Proteomes" id="UP000683000"/>
    </source>
</evidence>
<dbReference type="Pfam" id="PF02671">
    <property type="entry name" value="PAH"/>
    <property type="match status" value="3"/>
</dbReference>
<dbReference type="GO" id="GO:0003714">
    <property type="term" value="F:transcription corepressor activity"/>
    <property type="evidence" value="ECO:0007669"/>
    <property type="project" value="InterPro"/>
</dbReference>
<dbReference type="SUPFAM" id="SSF47762">
    <property type="entry name" value="PAH2 domain"/>
    <property type="match status" value="3"/>
</dbReference>
<feature type="domain" description="Histone deacetylase interacting" evidence="9">
    <location>
        <begin position="617"/>
        <end position="717"/>
    </location>
</feature>